<dbReference type="EMBL" id="CM037617">
    <property type="protein sequence ID" value="KAH8005883.1"/>
    <property type="molecule type" value="Genomic_DNA"/>
</dbReference>
<sequence>MPESGAQKPCPPPPGEGSLCSWVPRRRSHPLLRLPLQAGGPALSSEQRQDSWTGGADGRSPDPAFLEGLESSSSADGRWRMGKENLLAAHLLQVLLSPLLLAAERQQTGLPSGVRCLNNYGIQDRQVDCSWHRNQTAGEGAFYLNFSDTFQQYSDLFCWLSASEEAPHEFSCSAEGSGNFEEGDEYKLSLRASLGKGDLYTAWEVTYQPMQNIKCDPPCGVWSNLTASKCQIVWRKPEAYVNIWKTLQWQLQFRDTEVPWEQAETKTVVTRETMMEIDASEFTPGTSYVARVRCKTPDDSKDYASQWSEWSATTEWSVPPGPLLKEELPVLVAVFISACLGSLLFLLLLSSCYSRIKIRCSANTPSPADFFMPLYSSHHGNFQAWTGIKGRDAWQRGSKECGTGILTLRPVEAISQLSSVKRLSGVELPAAEGLCRLPGAPDQPDTASDYVVMQGEAKAPVLPGRAPLYMEALGALGESFLYLPYKNALFAEQDPWEIPAANPLAS</sequence>
<dbReference type="Proteomes" id="UP000827872">
    <property type="component" value="Linkage Group LG04"/>
</dbReference>
<gene>
    <name evidence="1" type="ORF">K3G42_031413</name>
</gene>
<evidence type="ECO:0000313" key="2">
    <source>
        <dbReference type="Proteomes" id="UP000827872"/>
    </source>
</evidence>
<organism evidence="1 2">
    <name type="scientific">Sphaerodactylus townsendi</name>
    <dbReference type="NCBI Taxonomy" id="933632"/>
    <lineage>
        <taxon>Eukaryota</taxon>
        <taxon>Metazoa</taxon>
        <taxon>Chordata</taxon>
        <taxon>Craniata</taxon>
        <taxon>Vertebrata</taxon>
        <taxon>Euteleostomi</taxon>
        <taxon>Lepidosauria</taxon>
        <taxon>Squamata</taxon>
        <taxon>Bifurcata</taxon>
        <taxon>Gekkota</taxon>
        <taxon>Sphaerodactylidae</taxon>
        <taxon>Sphaerodactylus</taxon>
    </lineage>
</organism>
<comment type="caution">
    <text evidence="1">The sequence shown here is derived from an EMBL/GenBank/DDBJ whole genome shotgun (WGS) entry which is preliminary data.</text>
</comment>
<reference evidence="1" key="1">
    <citation type="submission" date="2021-08" db="EMBL/GenBank/DDBJ databases">
        <title>The first chromosome-level gecko genome reveals the dynamic sex chromosomes of Neotropical dwarf geckos (Sphaerodactylidae: Sphaerodactylus).</title>
        <authorList>
            <person name="Pinto B.J."/>
            <person name="Keating S.E."/>
            <person name="Gamble T."/>
        </authorList>
    </citation>
    <scope>NUCLEOTIDE SEQUENCE</scope>
    <source>
        <strain evidence="1">TG3544</strain>
    </source>
</reference>
<evidence type="ECO:0000313" key="1">
    <source>
        <dbReference type="EMBL" id="KAH8005883.1"/>
    </source>
</evidence>
<proteinExistence type="predicted"/>
<protein>
    <submittedName>
        <fullName evidence="1">Uncharacterized protein</fullName>
    </submittedName>
</protein>
<accession>A0ACB8FKJ3</accession>
<keyword evidence="2" id="KW-1185">Reference proteome</keyword>
<name>A0ACB8FKJ3_9SAUR</name>